<evidence type="ECO:0000259" key="7">
    <source>
        <dbReference type="PROSITE" id="PS50157"/>
    </source>
</evidence>
<dbReference type="FunFam" id="3.30.160.60:FF:000446">
    <property type="entry name" value="Zinc finger protein"/>
    <property type="match status" value="1"/>
</dbReference>
<dbReference type="FunFam" id="3.30.160.60:FF:000624">
    <property type="entry name" value="zinc finger protein 697"/>
    <property type="match status" value="1"/>
</dbReference>
<name>A0A8C6SXG8_9GOBI</name>
<evidence type="ECO:0000256" key="1">
    <source>
        <dbReference type="ARBA" id="ARBA00022723"/>
    </source>
</evidence>
<evidence type="ECO:0000313" key="8">
    <source>
        <dbReference type="Ensembl" id="ENSNMLP00000013079.1"/>
    </source>
</evidence>
<feature type="domain" description="C2H2-type" evidence="7">
    <location>
        <begin position="94"/>
        <end position="121"/>
    </location>
</feature>
<dbReference type="Proteomes" id="UP000694523">
    <property type="component" value="Unplaced"/>
</dbReference>
<keyword evidence="3 5" id="KW-0863">Zinc-finger</keyword>
<organism evidence="8 9">
    <name type="scientific">Neogobius melanostomus</name>
    <name type="common">round goby</name>
    <dbReference type="NCBI Taxonomy" id="47308"/>
    <lineage>
        <taxon>Eukaryota</taxon>
        <taxon>Metazoa</taxon>
        <taxon>Chordata</taxon>
        <taxon>Craniata</taxon>
        <taxon>Vertebrata</taxon>
        <taxon>Euteleostomi</taxon>
        <taxon>Actinopterygii</taxon>
        <taxon>Neopterygii</taxon>
        <taxon>Teleostei</taxon>
        <taxon>Neoteleostei</taxon>
        <taxon>Acanthomorphata</taxon>
        <taxon>Gobiaria</taxon>
        <taxon>Gobiiformes</taxon>
        <taxon>Gobioidei</taxon>
        <taxon>Gobiidae</taxon>
        <taxon>Benthophilinae</taxon>
        <taxon>Neogobiini</taxon>
        <taxon>Neogobius</taxon>
    </lineage>
</organism>
<keyword evidence="2" id="KW-0677">Repeat</keyword>
<dbReference type="PANTHER" id="PTHR23235">
    <property type="entry name" value="KRUEPPEL-LIKE TRANSCRIPTION FACTOR"/>
    <property type="match status" value="1"/>
</dbReference>
<dbReference type="Ensembl" id="ENSNMLT00000014736.1">
    <property type="protein sequence ID" value="ENSNMLP00000013079.1"/>
    <property type="gene ID" value="ENSNMLG00000008828.1"/>
</dbReference>
<accession>A0A8C6SXG8</accession>
<feature type="domain" description="C2H2-type" evidence="7">
    <location>
        <begin position="122"/>
        <end position="149"/>
    </location>
</feature>
<evidence type="ECO:0000256" key="2">
    <source>
        <dbReference type="ARBA" id="ARBA00022737"/>
    </source>
</evidence>
<dbReference type="SUPFAM" id="SSF57667">
    <property type="entry name" value="beta-beta-alpha zinc fingers"/>
    <property type="match status" value="2"/>
</dbReference>
<dbReference type="GO" id="GO:0000978">
    <property type="term" value="F:RNA polymerase II cis-regulatory region sequence-specific DNA binding"/>
    <property type="evidence" value="ECO:0007669"/>
    <property type="project" value="TreeGrafter"/>
</dbReference>
<dbReference type="Pfam" id="PF00096">
    <property type="entry name" value="zf-C2H2"/>
    <property type="match status" value="3"/>
</dbReference>
<evidence type="ECO:0000313" key="9">
    <source>
        <dbReference type="Proteomes" id="UP000694523"/>
    </source>
</evidence>
<dbReference type="InterPro" id="IPR036236">
    <property type="entry name" value="Znf_C2H2_sf"/>
</dbReference>
<protein>
    <recommendedName>
        <fullName evidence="7">C2H2-type domain-containing protein</fullName>
    </recommendedName>
</protein>
<proteinExistence type="predicted"/>
<evidence type="ECO:0000256" key="6">
    <source>
        <dbReference type="SAM" id="MobiDB-lite"/>
    </source>
</evidence>
<keyword evidence="4" id="KW-0862">Zinc</keyword>
<feature type="region of interest" description="Disordered" evidence="6">
    <location>
        <begin position="1"/>
        <end position="22"/>
    </location>
</feature>
<evidence type="ECO:0000256" key="5">
    <source>
        <dbReference type="PROSITE-ProRule" id="PRU00042"/>
    </source>
</evidence>
<dbReference type="PROSITE" id="PS50157">
    <property type="entry name" value="ZINC_FINGER_C2H2_2"/>
    <property type="match status" value="3"/>
</dbReference>
<feature type="compositionally biased region" description="Basic and acidic residues" evidence="6">
    <location>
        <begin position="1"/>
        <end position="12"/>
    </location>
</feature>
<feature type="domain" description="C2H2-type" evidence="7">
    <location>
        <begin position="66"/>
        <end position="93"/>
    </location>
</feature>
<reference evidence="8" key="1">
    <citation type="submission" date="2025-08" db="UniProtKB">
        <authorList>
            <consortium name="Ensembl"/>
        </authorList>
    </citation>
    <scope>IDENTIFICATION</scope>
</reference>
<dbReference type="AlphaFoldDB" id="A0A8C6SXG8"/>
<dbReference type="SMART" id="SM00355">
    <property type="entry name" value="ZnF_C2H2"/>
    <property type="match status" value="3"/>
</dbReference>
<dbReference type="PROSITE" id="PS00028">
    <property type="entry name" value="ZINC_FINGER_C2H2_1"/>
    <property type="match status" value="2"/>
</dbReference>
<dbReference type="PANTHER" id="PTHR23235:SF120">
    <property type="entry name" value="KRUPPEL-LIKE FACTOR 15"/>
    <property type="match status" value="1"/>
</dbReference>
<dbReference type="GO" id="GO:0008270">
    <property type="term" value="F:zinc ion binding"/>
    <property type="evidence" value="ECO:0007669"/>
    <property type="project" value="UniProtKB-KW"/>
</dbReference>
<dbReference type="Gene3D" id="3.30.160.60">
    <property type="entry name" value="Classic Zinc Finger"/>
    <property type="match status" value="3"/>
</dbReference>
<evidence type="ECO:0000256" key="3">
    <source>
        <dbReference type="ARBA" id="ARBA00022771"/>
    </source>
</evidence>
<keyword evidence="1" id="KW-0479">Metal-binding</keyword>
<keyword evidence="9" id="KW-1185">Reference proteome</keyword>
<dbReference type="InterPro" id="IPR013087">
    <property type="entry name" value="Znf_C2H2_type"/>
</dbReference>
<evidence type="ECO:0000256" key="4">
    <source>
        <dbReference type="ARBA" id="ARBA00022833"/>
    </source>
</evidence>
<reference evidence="8" key="2">
    <citation type="submission" date="2025-09" db="UniProtKB">
        <authorList>
            <consortium name="Ensembl"/>
        </authorList>
    </citation>
    <scope>IDENTIFICATION</scope>
</reference>
<dbReference type="GO" id="GO:0000981">
    <property type="term" value="F:DNA-binding transcription factor activity, RNA polymerase II-specific"/>
    <property type="evidence" value="ECO:0007669"/>
    <property type="project" value="TreeGrafter"/>
</dbReference>
<sequence>MNFDHFNARSEETQDPPLDSPAGPIMDIFPFTLADQQMNEYFSSQESQFASHPELRLPPSKQVKKYACDFCSKKFCYPSDLKHHRLWHTRERTHVCQICGKAFITRSHLRRHELMHLDVQPSVCQICGYKTSRMVYLKEHMKTHFKKKHQFVH</sequence>